<proteinExistence type="predicted"/>
<dbReference type="Proteomes" id="UP000253908">
    <property type="component" value="Chromosome"/>
</dbReference>
<feature type="compositionally biased region" description="Basic and acidic residues" evidence="1">
    <location>
        <begin position="515"/>
        <end position="536"/>
    </location>
</feature>
<feature type="region of interest" description="Disordered" evidence="1">
    <location>
        <begin position="476"/>
        <end position="536"/>
    </location>
</feature>
<evidence type="ECO:0000313" key="2">
    <source>
        <dbReference type="EMBL" id="AXI10970.1"/>
    </source>
</evidence>
<sequence length="645" mass="74542">MNLQILKKNKWKFSPIPNIEESSFNKSLERFYDMGVNGLARENIQNSLDGSLLDYDGPVVLKIKTGNINKNEIPGIEEVKERILNLEGRNNYTNETIDHMKNKLDQDEVRYISFEDINTRGLTGARNGQSRSKKDTWGIYAYNKGVHFEEDNNEVEVSRGGSHGIGKIASNAASDLHVMYFANCDQNGEQHLGGTVQLIEHLHEGHAFRSTGYFTDIEVYENNSSKFYPYENHFHEVFKKDTRGLKIIIPYFRKEYDDERAIIKSICDSFFISILENKLEVHVNDKVVTKDTILNYVKDPDYYNQDIAETKKEFTPLYLNTYLSAPSEEIIVSNGEEDFHFNLYFRYDERIPKGRVAVVRTIGMKIEDFTVKSNATKPFNAVLIGGPKEDAYLKSLENESHTELTKDHFNDARLKRLATRFINNLSKTIAKVIEEAIKKNNKTDGLMDTKDILYVVETQFKKDLEKTMGTVKINKGKTLVKSSGKQSKKEKRGKREDKGQRVDNKKDLQKRKRDPLKWQKTNDEIDNKKDEGKERYSAHPEMVERIILNDKEMIKFDFTKSDQLGGAKVCDISLSIIDGMGTEYKDEFKIRDNYQDIIDMNAGKSCSYKKNFIKNVQIKDGVAQLKLQLKNTFNRSLKFVYYVEV</sequence>
<evidence type="ECO:0000256" key="1">
    <source>
        <dbReference type="SAM" id="MobiDB-lite"/>
    </source>
</evidence>
<keyword evidence="3" id="KW-1185">Reference proteome</keyword>
<dbReference type="KEGG" id="ocn:CUC15_19455"/>
<dbReference type="RefSeq" id="WP_114918254.1">
    <property type="nucleotide sequence ID" value="NZ_CP024848.1"/>
</dbReference>
<evidence type="ECO:0000313" key="3">
    <source>
        <dbReference type="Proteomes" id="UP000253908"/>
    </source>
</evidence>
<name>A0A345PLU0_9BACI</name>
<dbReference type="AlphaFoldDB" id="A0A345PLU0"/>
<feature type="compositionally biased region" description="Basic and acidic residues" evidence="1">
    <location>
        <begin position="493"/>
        <end position="507"/>
    </location>
</feature>
<protein>
    <submittedName>
        <fullName evidence="2">Uncharacterized protein</fullName>
    </submittedName>
</protein>
<dbReference type="EMBL" id="CP024848">
    <property type="protein sequence ID" value="AXI10970.1"/>
    <property type="molecule type" value="Genomic_DNA"/>
</dbReference>
<organism evidence="2 3">
    <name type="scientific">Oceanobacillus zhaokaii</name>
    <dbReference type="NCBI Taxonomy" id="2052660"/>
    <lineage>
        <taxon>Bacteria</taxon>
        <taxon>Bacillati</taxon>
        <taxon>Bacillota</taxon>
        <taxon>Bacilli</taxon>
        <taxon>Bacillales</taxon>
        <taxon>Bacillaceae</taxon>
        <taxon>Oceanobacillus</taxon>
    </lineage>
</organism>
<accession>A0A345PLU0</accession>
<dbReference type="OrthoDB" id="1395829at2"/>
<gene>
    <name evidence="2" type="ORF">CUC15_19455</name>
</gene>
<reference evidence="3" key="1">
    <citation type="submission" date="2017-11" db="EMBL/GenBank/DDBJ databases">
        <authorList>
            <person name="Zhu W."/>
        </authorList>
    </citation>
    <scope>NUCLEOTIDE SEQUENCE [LARGE SCALE GENOMIC DNA]</scope>
    <source>
        <strain evidence="3">160</strain>
    </source>
</reference>